<dbReference type="GO" id="GO:0004222">
    <property type="term" value="F:metalloendopeptidase activity"/>
    <property type="evidence" value="ECO:0007669"/>
    <property type="project" value="InterPro"/>
</dbReference>
<feature type="domain" description="Peptidase M13 N-terminal" evidence="11">
    <location>
        <begin position="150"/>
        <end position="533"/>
    </location>
</feature>
<evidence type="ECO:0000256" key="5">
    <source>
        <dbReference type="ARBA" id="ARBA00022801"/>
    </source>
</evidence>
<keyword evidence="5" id="KW-0378">Hydrolase</keyword>
<dbReference type="PROSITE" id="PS51885">
    <property type="entry name" value="NEPRILYSIN"/>
    <property type="match status" value="1"/>
</dbReference>
<gene>
    <name evidence="12" type="ORF">JTE90_020143</name>
</gene>
<keyword evidence="9" id="KW-1133">Transmembrane helix</keyword>
<keyword evidence="3" id="KW-0645">Protease</keyword>
<keyword evidence="6" id="KW-0862">Zinc</keyword>
<dbReference type="Pfam" id="PF05649">
    <property type="entry name" value="Peptidase_M13_N"/>
    <property type="match status" value="1"/>
</dbReference>
<comment type="cofactor">
    <cofactor evidence="1">
        <name>Zn(2+)</name>
        <dbReference type="ChEBI" id="CHEBI:29105"/>
    </cofactor>
</comment>
<dbReference type="SUPFAM" id="SSF55486">
    <property type="entry name" value="Metalloproteases ('zincins'), catalytic domain"/>
    <property type="match status" value="1"/>
</dbReference>
<dbReference type="Pfam" id="PF01431">
    <property type="entry name" value="Peptidase_M13"/>
    <property type="match status" value="1"/>
</dbReference>
<dbReference type="GO" id="GO:0005886">
    <property type="term" value="C:plasma membrane"/>
    <property type="evidence" value="ECO:0007669"/>
    <property type="project" value="TreeGrafter"/>
</dbReference>
<dbReference type="GO" id="GO:0016485">
    <property type="term" value="P:protein processing"/>
    <property type="evidence" value="ECO:0007669"/>
    <property type="project" value="TreeGrafter"/>
</dbReference>
<keyword evidence="4" id="KW-0479">Metal-binding</keyword>
<evidence type="ECO:0000256" key="7">
    <source>
        <dbReference type="ARBA" id="ARBA00023049"/>
    </source>
</evidence>
<dbReference type="InterPro" id="IPR024079">
    <property type="entry name" value="MetalloPept_cat_dom_sf"/>
</dbReference>
<dbReference type="InterPro" id="IPR000718">
    <property type="entry name" value="Peptidase_M13"/>
</dbReference>
<evidence type="ECO:0000313" key="13">
    <source>
        <dbReference type="Proteomes" id="UP000827092"/>
    </source>
</evidence>
<dbReference type="InterPro" id="IPR018497">
    <property type="entry name" value="Peptidase_M13_C"/>
</dbReference>
<reference evidence="12 13" key="1">
    <citation type="journal article" date="2022" name="Nat. Ecol. Evol.">
        <title>A masculinizing supergene underlies an exaggerated male reproductive morph in a spider.</title>
        <authorList>
            <person name="Hendrickx F."/>
            <person name="De Corte Z."/>
            <person name="Sonet G."/>
            <person name="Van Belleghem S.M."/>
            <person name="Kostlbacher S."/>
            <person name="Vangestel C."/>
        </authorList>
    </citation>
    <scope>NUCLEOTIDE SEQUENCE [LARGE SCALE GENOMIC DNA]</scope>
    <source>
        <strain evidence="12">W744_W776</strain>
    </source>
</reference>
<evidence type="ECO:0000256" key="8">
    <source>
        <dbReference type="SAM" id="MobiDB-lite"/>
    </source>
</evidence>
<evidence type="ECO:0000259" key="10">
    <source>
        <dbReference type="Pfam" id="PF01431"/>
    </source>
</evidence>
<dbReference type="GO" id="GO:0046872">
    <property type="term" value="F:metal ion binding"/>
    <property type="evidence" value="ECO:0007669"/>
    <property type="project" value="UniProtKB-KW"/>
</dbReference>
<keyword evidence="9" id="KW-0472">Membrane</keyword>
<evidence type="ECO:0000256" key="1">
    <source>
        <dbReference type="ARBA" id="ARBA00001947"/>
    </source>
</evidence>
<comment type="caution">
    <text evidence="12">The sequence shown here is derived from an EMBL/GenBank/DDBJ whole genome shotgun (WGS) entry which is preliminary data.</text>
</comment>
<keyword evidence="13" id="KW-1185">Reference proteome</keyword>
<evidence type="ECO:0000256" key="4">
    <source>
        <dbReference type="ARBA" id="ARBA00022723"/>
    </source>
</evidence>
<evidence type="ECO:0000256" key="2">
    <source>
        <dbReference type="ARBA" id="ARBA00007357"/>
    </source>
</evidence>
<comment type="similarity">
    <text evidence="2">Belongs to the peptidase M13 family.</text>
</comment>
<keyword evidence="7" id="KW-0482">Metalloprotease</keyword>
<dbReference type="CDD" id="cd08662">
    <property type="entry name" value="M13"/>
    <property type="match status" value="1"/>
</dbReference>
<feature type="domain" description="Peptidase M13 C-terminal" evidence="10">
    <location>
        <begin position="592"/>
        <end position="797"/>
    </location>
</feature>
<evidence type="ECO:0000313" key="12">
    <source>
        <dbReference type="EMBL" id="KAG8180915.1"/>
    </source>
</evidence>
<dbReference type="AlphaFoldDB" id="A0AAV6U9C1"/>
<feature type="transmembrane region" description="Helical" evidence="9">
    <location>
        <begin position="75"/>
        <end position="95"/>
    </location>
</feature>
<evidence type="ECO:0000256" key="3">
    <source>
        <dbReference type="ARBA" id="ARBA00022670"/>
    </source>
</evidence>
<proteinExistence type="inferred from homology"/>
<evidence type="ECO:0000259" key="11">
    <source>
        <dbReference type="Pfam" id="PF05649"/>
    </source>
</evidence>
<dbReference type="Gene3D" id="3.40.390.10">
    <property type="entry name" value="Collagenase (Catalytic Domain)"/>
    <property type="match status" value="1"/>
</dbReference>
<dbReference type="Gene3D" id="1.10.1380.10">
    <property type="entry name" value="Neutral endopeptidase , domain2"/>
    <property type="match status" value="1"/>
</dbReference>
<evidence type="ECO:0000256" key="6">
    <source>
        <dbReference type="ARBA" id="ARBA00022833"/>
    </source>
</evidence>
<dbReference type="InterPro" id="IPR042089">
    <property type="entry name" value="Peptidase_M13_dom_2"/>
</dbReference>
<sequence length="798" mass="91575">MRKAFELSLSQKPRNPGSLENSRFPLQDGGRRETDTGRIAMTTKTATDAAAVAMRRETNTSRSRSWRPRTHPERILLFLLLATLGVCGFMVILLYHQSHPPLQRGRRNVLDCVRDTESCQNSSCSHTCLTETCVQAAAALLKNMDPGVDPCDDFYQFSCGKWAQHHELPSDRSYYDTFSLMKDELKAKLRELLEEPFTEEDSNATLSAKNLYASCMNERAIEELKEQPLLTLLEELGGWPVTNSNWSEDHFNWVEQIGQLRQYNNDILLGQWVAPDGKNSSINIIQLDQADLGLPSREYYVQGTQQLEAYGRFMVDIAVLLGAPQERAEKEMREVLEFEAQLANFTIPSEERRNYTAIYYKITLAELQEKIPLVNWTLYFSLAMPLELTEEDEVVVYAVPYLLSMTQLVINTDKRIVSNYILWRFVFNRVSNLDKRFLAKQQEYYGALYGTQAISPRWKTCTLYVNKNMGMAVGSLFVKRHFNEKSKETAEEMINDIKTAFLELLDEVDWMDSETRAAAREKAVMMSEKIGFPEYITDPKALDEDYEGKEFKPDTYFENVLLNLKHYSKKEQLKLRLPVDRMQWVTSPAVVNAFYTRSKNFITFPAGILQPPLFHQNYIRSLNYGGIGVVIGHEITHGFDDKGRQFDHLGNLKQWWNSKALERFQSKADCMINQYGDYIMTDIDMKVNGINTQGENIADNGGVKQAFRAYRGWVDRNGDEALLPGLNLTHEQLFFLNYAQIWCGVMRPEAAVNIIRTGAHSPGRFRVIGALSNSKDFIEAYNCPLGSTMNPEHKCEVW</sequence>
<keyword evidence="9" id="KW-0812">Transmembrane</keyword>
<dbReference type="PANTHER" id="PTHR11733:SF133">
    <property type="entry name" value="PHOSPHATE-REGULATING NEUTRAL ENDOPEPTIDASE PHEX"/>
    <property type="match status" value="1"/>
</dbReference>
<protein>
    <recommendedName>
        <fullName evidence="14">Endothelin-converting enzyme 1</fullName>
    </recommendedName>
</protein>
<organism evidence="12 13">
    <name type="scientific">Oedothorax gibbosus</name>
    <dbReference type="NCBI Taxonomy" id="931172"/>
    <lineage>
        <taxon>Eukaryota</taxon>
        <taxon>Metazoa</taxon>
        <taxon>Ecdysozoa</taxon>
        <taxon>Arthropoda</taxon>
        <taxon>Chelicerata</taxon>
        <taxon>Arachnida</taxon>
        <taxon>Araneae</taxon>
        <taxon>Araneomorphae</taxon>
        <taxon>Entelegynae</taxon>
        <taxon>Araneoidea</taxon>
        <taxon>Linyphiidae</taxon>
        <taxon>Erigoninae</taxon>
        <taxon>Oedothorax</taxon>
    </lineage>
</organism>
<dbReference type="EMBL" id="JAFNEN010000541">
    <property type="protein sequence ID" value="KAG8180915.1"/>
    <property type="molecule type" value="Genomic_DNA"/>
</dbReference>
<evidence type="ECO:0000256" key="9">
    <source>
        <dbReference type="SAM" id="Phobius"/>
    </source>
</evidence>
<dbReference type="PRINTS" id="PR00786">
    <property type="entry name" value="NEPRILYSIN"/>
</dbReference>
<feature type="region of interest" description="Disordered" evidence="8">
    <location>
        <begin position="1"/>
        <end position="35"/>
    </location>
</feature>
<name>A0AAV6U9C1_9ARAC</name>
<evidence type="ECO:0008006" key="14">
    <source>
        <dbReference type="Google" id="ProtNLM"/>
    </source>
</evidence>
<dbReference type="PANTHER" id="PTHR11733">
    <property type="entry name" value="ZINC METALLOPROTEASE FAMILY M13 NEPRILYSIN-RELATED"/>
    <property type="match status" value="1"/>
</dbReference>
<feature type="compositionally biased region" description="Polar residues" evidence="8">
    <location>
        <begin position="8"/>
        <end position="21"/>
    </location>
</feature>
<dbReference type="Proteomes" id="UP000827092">
    <property type="component" value="Unassembled WGS sequence"/>
</dbReference>
<accession>A0AAV6U9C1</accession>
<dbReference type="InterPro" id="IPR008753">
    <property type="entry name" value="Peptidase_M13_N"/>
</dbReference>